<dbReference type="EMBL" id="JBJKFK010000214">
    <property type="protein sequence ID" value="KAL3318686.1"/>
    <property type="molecule type" value="Genomic_DNA"/>
</dbReference>
<dbReference type="AlphaFoldDB" id="A0ABD2QIX3"/>
<name>A0ABD2QIX3_9PLAT</name>
<evidence type="ECO:0000313" key="3">
    <source>
        <dbReference type="Proteomes" id="UP001626550"/>
    </source>
</evidence>
<proteinExistence type="predicted"/>
<keyword evidence="3" id="KW-1185">Reference proteome</keyword>
<accession>A0ABD2QIX3</accession>
<dbReference type="Proteomes" id="UP001626550">
    <property type="component" value="Unassembled WGS sequence"/>
</dbReference>
<feature type="region of interest" description="Disordered" evidence="1">
    <location>
        <begin position="122"/>
        <end position="150"/>
    </location>
</feature>
<evidence type="ECO:0000313" key="2">
    <source>
        <dbReference type="EMBL" id="KAL3318686.1"/>
    </source>
</evidence>
<protein>
    <submittedName>
        <fullName evidence="2">Uncharacterized protein</fullName>
    </submittedName>
</protein>
<gene>
    <name evidence="2" type="ORF">Ciccas_002639</name>
</gene>
<reference evidence="2 3" key="1">
    <citation type="submission" date="2024-11" db="EMBL/GenBank/DDBJ databases">
        <title>Adaptive evolution of stress response genes in parasites aligns with host niche diversity.</title>
        <authorList>
            <person name="Hahn C."/>
            <person name="Resl P."/>
        </authorList>
    </citation>
    <scope>NUCLEOTIDE SEQUENCE [LARGE SCALE GENOMIC DNA]</scope>
    <source>
        <strain evidence="2">EGGRZ-B1_66</strain>
        <tissue evidence="2">Body</tissue>
    </source>
</reference>
<comment type="caution">
    <text evidence="2">The sequence shown here is derived from an EMBL/GenBank/DDBJ whole genome shotgun (WGS) entry which is preliminary data.</text>
</comment>
<organism evidence="2 3">
    <name type="scientific">Cichlidogyrus casuarinus</name>
    <dbReference type="NCBI Taxonomy" id="1844966"/>
    <lineage>
        <taxon>Eukaryota</taxon>
        <taxon>Metazoa</taxon>
        <taxon>Spiralia</taxon>
        <taxon>Lophotrochozoa</taxon>
        <taxon>Platyhelminthes</taxon>
        <taxon>Monogenea</taxon>
        <taxon>Monopisthocotylea</taxon>
        <taxon>Dactylogyridea</taxon>
        <taxon>Ancyrocephalidae</taxon>
        <taxon>Cichlidogyrus</taxon>
    </lineage>
</organism>
<sequence length="150" mass="14986">MVGQLLPAAAAACSLQQQQQLALLAASGRLASQTTPTSLSAAACLSNLGSGAATTDPSLQAAAALLCGNGSGASFLNSGQPSTADLAQMAAIVSASQLLPSAQQYSALVQSVNQAPVVATSELSADQTPGSMKIRSASLSQTQRMHPYLR</sequence>
<evidence type="ECO:0000256" key="1">
    <source>
        <dbReference type="SAM" id="MobiDB-lite"/>
    </source>
</evidence>